<protein>
    <recommendedName>
        <fullName evidence="2">RecF/RecN/SMC N-terminal domain-containing protein</fullName>
    </recommendedName>
</protein>
<dbReference type="Gene3D" id="3.40.50.300">
    <property type="entry name" value="P-loop containing nucleotide triphosphate hydrolases"/>
    <property type="match status" value="2"/>
</dbReference>
<evidence type="ECO:0000313" key="4">
    <source>
        <dbReference type="Proteomes" id="UP000229794"/>
    </source>
</evidence>
<feature type="coiled-coil region" evidence="1">
    <location>
        <begin position="263"/>
        <end position="300"/>
    </location>
</feature>
<evidence type="ECO:0000259" key="2">
    <source>
        <dbReference type="Pfam" id="PF02463"/>
    </source>
</evidence>
<dbReference type="Proteomes" id="UP000229794">
    <property type="component" value="Unassembled WGS sequence"/>
</dbReference>
<dbReference type="EMBL" id="PCST01000007">
    <property type="protein sequence ID" value="PIP55957.1"/>
    <property type="molecule type" value="Genomic_DNA"/>
</dbReference>
<dbReference type="SUPFAM" id="SSF52540">
    <property type="entry name" value="P-loop containing nucleoside triphosphate hydrolases"/>
    <property type="match status" value="1"/>
</dbReference>
<dbReference type="InterPro" id="IPR003395">
    <property type="entry name" value="RecF/RecN/SMC_N"/>
</dbReference>
<dbReference type="Pfam" id="PF02463">
    <property type="entry name" value="SMC_N"/>
    <property type="match status" value="1"/>
</dbReference>
<feature type="coiled-coil region" evidence="1">
    <location>
        <begin position="498"/>
        <end position="539"/>
    </location>
</feature>
<sequence length="712" mass="81215">MYLKSIELTGFKSFAKKNFFEFNSPISAIVGPNGSGKSNVAEAFRFVLGEQSIKSMRGKRGEDLIWNGSEDIPRAGRATVKVTFNNLPAPRDAGDESGAKKIFDIDFLEVAIERVVHRDGLNEYFINGSSVRLKDVLELLARAHIGASGHHIISQGEADKILSASPKERKGMVEDALGLRLYQYKRAESERKIKKTFENITQVEALRKEILPHLKFLGKQVEKIEKTESMRGDLLSFAREYFKHEDAYVTSSRKFLSAERKPLDEALKKLSQESQNAKKIIELESGFNTVQKEKDDLTREIGKLEGFIITEQKLIDNEKRLSSSDEFKTVKLKEIEELFREISALFDVQTVKKKFQDFINERKHHTDSVLITEAEVRISDFRKKEREFEIFLEAMKKKEHEISEAEKAVFRIMSEENELISKLNLLKSKEENLNLIEQEFKRELEEVSHIVGIDVLRYKDEKTLLSEGEIESRVKQEERKREIQKLKIRLEDSNTLGMEEVRKEYKDTSERDEFLARELDDLKKSAESLDSLIKELETRLAVEFSSGLEKINKEFDNLFTTMFGGGEASLSMIKESLKKPDLEEEDLAELEQKIEEGLEIKVSLPKKKIRGLVMLSGGERALTSIALIFAISQVNPPPFIILDETDAALDESNSKKYGDLVNLLSQHSQLILITHNRETMSRAGIIYGVTMGLSGISKLLSISFDEAVEVAK</sequence>
<dbReference type="AlphaFoldDB" id="A0A2H0BE68"/>
<evidence type="ECO:0000313" key="3">
    <source>
        <dbReference type="EMBL" id="PIP55957.1"/>
    </source>
</evidence>
<organism evidence="3 4">
    <name type="scientific">Candidatus Zambryskibacteria bacterium CG22_combo_CG10-13_8_21_14_all_42_17</name>
    <dbReference type="NCBI Taxonomy" id="1975118"/>
    <lineage>
        <taxon>Bacteria</taxon>
        <taxon>Candidatus Zambryskiibacteriota</taxon>
    </lineage>
</organism>
<evidence type="ECO:0000256" key="1">
    <source>
        <dbReference type="SAM" id="Coils"/>
    </source>
</evidence>
<comment type="caution">
    <text evidence="3">The sequence shown here is derived from an EMBL/GenBank/DDBJ whole genome shotgun (WGS) entry which is preliminary data.</text>
</comment>
<accession>A0A2H0BE68</accession>
<keyword evidence="1" id="KW-0175">Coiled coil</keyword>
<name>A0A2H0BE68_9BACT</name>
<reference evidence="3 4" key="1">
    <citation type="submission" date="2017-09" db="EMBL/GenBank/DDBJ databases">
        <title>Depth-based differentiation of microbial function through sediment-hosted aquifers and enrichment of novel symbionts in the deep terrestrial subsurface.</title>
        <authorList>
            <person name="Probst A.J."/>
            <person name="Ladd B."/>
            <person name="Jarett J.K."/>
            <person name="Geller-Mcgrath D.E."/>
            <person name="Sieber C.M."/>
            <person name="Emerson J.B."/>
            <person name="Anantharaman K."/>
            <person name="Thomas B.C."/>
            <person name="Malmstrom R."/>
            <person name="Stieglmeier M."/>
            <person name="Klingl A."/>
            <person name="Woyke T."/>
            <person name="Ryan C.M."/>
            <person name="Banfield J.F."/>
        </authorList>
    </citation>
    <scope>NUCLEOTIDE SEQUENCE [LARGE SCALE GENOMIC DNA]</scope>
    <source>
        <strain evidence="3">CG22_combo_CG10-13_8_21_14_all_42_17</strain>
    </source>
</reference>
<proteinExistence type="predicted"/>
<dbReference type="InterPro" id="IPR027417">
    <property type="entry name" value="P-loop_NTPase"/>
</dbReference>
<gene>
    <name evidence="3" type="ORF">COX06_00630</name>
</gene>
<dbReference type="PANTHER" id="PTHR43977">
    <property type="entry name" value="STRUCTURAL MAINTENANCE OF CHROMOSOMES PROTEIN 3"/>
    <property type="match status" value="1"/>
</dbReference>
<feature type="domain" description="RecF/RecN/SMC N-terminal" evidence="2">
    <location>
        <begin position="2"/>
        <end position="696"/>
    </location>
</feature>